<proteinExistence type="predicted"/>
<name>A0A7J7GA52_CAMSI</name>
<dbReference type="PANTHER" id="PTHR45626:SF45">
    <property type="entry name" value="DNA REPAIR PROTEIN RAD5A"/>
    <property type="match status" value="1"/>
</dbReference>
<dbReference type="InterPro" id="IPR027417">
    <property type="entry name" value="P-loop_NTPase"/>
</dbReference>
<keyword evidence="12" id="KW-1185">Reference proteome</keyword>
<organism evidence="11 12">
    <name type="scientific">Camellia sinensis</name>
    <name type="common">Tea plant</name>
    <name type="synonym">Thea sinensis</name>
    <dbReference type="NCBI Taxonomy" id="4442"/>
    <lineage>
        <taxon>Eukaryota</taxon>
        <taxon>Viridiplantae</taxon>
        <taxon>Streptophyta</taxon>
        <taxon>Embryophyta</taxon>
        <taxon>Tracheophyta</taxon>
        <taxon>Spermatophyta</taxon>
        <taxon>Magnoliopsida</taxon>
        <taxon>eudicotyledons</taxon>
        <taxon>Gunneridae</taxon>
        <taxon>Pentapetalae</taxon>
        <taxon>asterids</taxon>
        <taxon>Ericales</taxon>
        <taxon>Theaceae</taxon>
        <taxon>Camellia</taxon>
    </lineage>
</organism>
<dbReference type="PROSITE" id="PS50089">
    <property type="entry name" value="ZF_RING_2"/>
    <property type="match status" value="1"/>
</dbReference>
<keyword evidence="7" id="KW-0067">ATP-binding</keyword>
<evidence type="ECO:0000259" key="9">
    <source>
        <dbReference type="PROSITE" id="PS50089"/>
    </source>
</evidence>
<dbReference type="GO" id="GO:0005524">
    <property type="term" value="F:ATP binding"/>
    <property type="evidence" value="ECO:0007669"/>
    <property type="project" value="UniProtKB-KW"/>
</dbReference>
<reference evidence="12" key="1">
    <citation type="journal article" date="2020" name="Nat. Commun.">
        <title>Genome assembly of wild tea tree DASZ reveals pedigree and selection history of tea varieties.</title>
        <authorList>
            <person name="Zhang W."/>
            <person name="Zhang Y."/>
            <person name="Qiu H."/>
            <person name="Guo Y."/>
            <person name="Wan H."/>
            <person name="Zhang X."/>
            <person name="Scossa F."/>
            <person name="Alseekh S."/>
            <person name="Zhang Q."/>
            <person name="Wang P."/>
            <person name="Xu L."/>
            <person name="Schmidt M.H."/>
            <person name="Jia X."/>
            <person name="Li D."/>
            <person name="Zhu A."/>
            <person name="Guo F."/>
            <person name="Chen W."/>
            <person name="Ni D."/>
            <person name="Usadel B."/>
            <person name="Fernie A.R."/>
            <person name="Wen W."/>
        </authorList>
    </citation>
    <scope>NUCLEOTIDE SEQUENCE [LARGE SCALE GENOMIC DNA]</scope>
    <source>
        <strain evidence="12">cv. G240</strain>
    </source>
</reference>
<dbReference type="PANTHER" id="PTHR45626">
    <property type="entry name" value="TRANSCRIPTION TERMINATION FACTOR 2-RELATED"/>
    <property type="match status" value="1"/>
</dbReference>
<keyword evidence="3 8" id="KW-0863">Zinc-finger</keyword>
<dbReference type="GO" id="GO:0005634">
    <property type="term" value="C:nucleus"/>
    <property type="evidence" value="ECO:0007669"/>
    <property type="project" value="TreeGrafter"/>
</dbReference>
<evidence type="ECO:0000256" key="6">
    <source>
        <dbReference type="ARBA" id="ARBA00022833"/>
    </source>
</evidence>
<evidence type="ECO:0000256" key="1">
    <source>
        <dbReference type="ARBA" id="ARBA00022723"/>
    </source>
</evidence>
<sequence length="279" mass="31540">MCSLPSVSLRVVRKLWKGRPTDVPSRAYIQEVVEELRKGEQGECPICLEAFEDAVLTPCAHRLCRECLLASWRTPTSGLCPVCRKSVSRQDLITVPTDSRFQIDVEKNWVESSKVAALLQELENLRSSGSKSIVFSQWTAFLDLLQIPLSRSKIPFVRLDGTLNLQQREKVIKQFSEESDILVLLMSLKAGGVGINLTSASNAFVLDPWWNPAVEEQAVMRIHRIGQTKSVMIKRFIVKGTVEERMEAVQARKQRLISGALTDQEVRTARIEELKMLFT</sequence>
<evidence type="ECO:0000256" key="5">
    <source>
        <dbReference type="ARBA" id="ARBA00022806"/>
    </source>
</evidence>
<dbReference type="GO" id="GO:0004386">
    <property type="term" value="F:helicase activity"/>
    <property type="evidence" value="ECO:0007669"/>
    <property type="project" value="UniProtKB-KW"/>
</dbReference>
<dbReference type="Pfam" id="PF13920">
    <property type="entry name" value="zf-C3HC4_3"/>
    <property type="match status" value="1"/>
</dbReference>
<dbReference type="GO" id="GO:0006281">
    <property type="term" value="P:DNA repair"/>
    <property type="evidence" value="ECO:0007669"/>
    <property type="project" value="TreeGrafter"/>
</dbReference>
<evidence type="ECO:0000313" key="12">
    <source>
        <dbReference type="Proteomes" id="UP000593564"/>
    </source>
</evidence>
<dbReference type="SUPFAM" id="SSF52540">
    <property type="entry name" value="P-loop containing nucleoside triphosphate hydrolases"/>
    <property type="match status" value="1"/>
</dbReference>
<reference evidence="11 12" key="2">
    <citation type="submission" date="2020-07" db="EMBL/GenBank/DDBJ databases">
        <title>Genome assembly of wild tea tree DASZ reveals pedigree and selection history of tea varieties.</title>
        <authorList>
            <person name="Zhang W."/>
        </authorList>
    </citation>
    <scope>NUCLEOTIDE SEQUENCE [LARGE SCALE GENOMIC DNA]</scope>
    <source>
        <strain evidence="12">cv. G240</strain>
        <tissue evidence="11">Leaf</tissue>
    </source>
</reference>
<keyword evidence="2" id="KW-0547">Nucleotide-binding</keyword>
<protein>
    <recommendedName>
        <fullName evidence="13">RING-type domain-containing protein</fullName>
    </recommendedName>
</protein>
<evidence type="ECO:0000256" key="8">
    <source>
        <dbReference type="PROSITE-ProRule" id="PRU00175"/>
    </source>
</evidence>
<dbReference type="CDD" id="cd18793">
    <property type="entry name" value="SF2_C_SNF"/>
    <property type="match status" value="1"/>
</dbReference>
<dbReference type="SUPFAM" id="SSF57850">
    <property type="entry name" value="RING/U-box"/>
    <property type="match status" value="1"/>
</dbReference>
<evidence type="ECO:0000256" key="3">
    <source>
        <dbReference type="ARBA" id="ARBA00022771"/>
    </source>
</evidence>
<keyword evidence="4" id="KW-0378">Hydrolase</keyword>
<dbReference type="EMBL" id="JACBKZ010000012">
    <property type="protein sequence ID" value="KAF5937652.1"/>
    <property type="molecule type" value="Genomic_DNA"/>
</dbReference>
<dbReference type="GO" id="GO:0008094">
    <property type="term" value="F:ATP-dependent activity, acting on DNA"/>
    <property type="evidence" value="ECO:0007669"/>
    <property type="project" value="TreeGrafter"/>
</dbReference>
<dbReference type="AlphaFoldDB" id="A0A7J7GA52"/>
<dbReference type="InterPro" id="IPR049730">
    <property type="entry name" value="SNF2/RAD54-like_C"/>
</dbReference>
<dbReference type="InterPro" id="IPR017907">
    <property type="entry name" value="Znf_RING_CS"/>
</dbReference>
<dbReference type="SMART" id="SM00184">
    <property type="entry name" value="RING"/>
    <property type="match status" value="1"/>
</dbReference>
<dbReference type="InterPro" id="IPR050628">
    <property type="entry name" value="SNF2_RAD54_helicase_TF"/>
</dbReference>
<dbReference type="SMART" id="SM00490">
    <property type="entry name" value="HELICc"/>
    <property type="match status" value="1"/>
</dbReference>
<feature type="domain" description="RING-type" evidence="9">
    <location>
        <begin position="44"/>
        <end position="84"/>
    </location>
</feature>
<dbReference type="InterPro" id="IPR013083">
    <property type="entry name" value="Znf_RING/FYVE/PHD"/>
</dbReference>
<dbReference type="InterPro" id="IPR001650">
    <property type="entry name" value="Helicase_C-like"/>
</dbReference>
<evidence type="ECO:0000256" key="7">
    <source>
        <dbReference type="ARBA" id="ARBA00022840"/>
    </source>
</evidence>
<dbReference type="GO" id="GO:0016787">
    <property type="term" value="F:hydrolase activity"/>
    <property type="evidence" value="ECO:0007669"/>
    <property type="project" value="UniProtKB-KW"/>
</dbReference>
<dbReference type="PROSITE" id="PS51194">
    <property type="entry name" value="HELICASE_CTER"/>
    <property type="match status" value="1"/>
</dbReference>
<gene>
    <name evidence="11" type="ORF">HYC85_025158</name>
</gene>
<dbReference type="InterPro" id="IPR001841">
    <property type="entry name" value="Znf_RING"/>
</dbReference>
<evidence type="ECO:0008006" key="13">
    <source>
        <dbReference type="Google" id="ProtNLM"/>
    </source>
</evidence>
<evidence type="ECO:0000259" key="10">
    <source>
        <dbReference type="PROSITE" id="PS51194"/>
    </source>
</evidence>
<dbReference type="GO" id="GO:0008270">
    <property type="term" value="F:zinc ion binding"/>
    <property type="evidence" value="ECO:0007669"/>
    <property type="project" value="UniProtKB-KW"/>
</dbReference>
<feature type="domain" description="Helicase C-terminal" evidence="10">
    <location>
        <begin position="117"/>
        <end position="279"/>
    </location>
</feature>
<keyword evidence="6" id="KW-0862">Zinc</keyword>
<comment type="caution">
    <text evidence="11">The sequence shown here is derived from an EMBL/GenBank/DDBJ whole genome shotgun (WGS) entry which is preliminary data.</text>
</comment>
<evidence type="ECO:0000313" key="11">
    <source>
        <dbReference type="EMBL" id="KAF5937652.1"/>
    </source>
</evidence>
<dbReference type="Gene3D" id="3.30.40.10">
    <property type="entry name" value="Zinc/RING finger domain, C3HC4 (zinc finger)"/>
    <property type="match status" value="1"/>
</dbReference>
<keyword evidence="1" id="KW-0479">Metal-binding</keyword>
<evidence type="ECO:0000256" key="2">
    <source>
        <dbReference type="ARBA" id="ARBA00022741"/>
    </source>
</evidence>
<keyword evidence="5" id="KW-0347">Helicase</keyword>
<dbReference type="Gene3D" id="3.40.50.300">
    <property type="entry name" value="P-loop containing nucleotide triphosphate hydrolases"/>
    <property type="match status" value="1"/>
</dbReference>
<dbReference type="PROSITE" id="PS00518">
    <property type="entry name" value="ZF_RING_1"/>
    <property type="match status" value="1"/>
</dbReference>
<dbReference type="Pfam" id="PF00271">
    <property type="entry name" value="Helicase_C"/>
    <property type="match status" value="1"/>
</dbReference>
<evidence type="ECO:0000256" key="4">
    <source>
        <dbReference type="ARBA" id="ARBA00022801"/>
    </source>
</evidence>
<dbReference type="Proteomes" id="UP000593564">
    <property type="component" value="Unassembled WGS sequence"/>
</dbReference>
<accession>A0A7J7GA52</accession>